<protein>
    <submittedName>
        <fullName evidence="2">Uncharacterized protein</fullName>
    </submittedName>
</protein>
<feature type="compositionally biased region" description="Basic and acidic residues" evidence="1">
    <location>
        <begin position="232"/>
        <end position="243"/>
    </location>
</feature>
<dbReference type="EMBL" id="SEKV01000536">
    <property type="protein sequence ID" value="TFY56061.1"/>
    <property type="molecule type" value="Genomic_DNA"/>
</dbReference>
<feature type="compositionally biased region" description="Basic and acidic residues" evidence="1">
    <location>
        <begin position="111"/>
        <end position="125"/>
    </location>
</feature>
<evidence type="ECO:0000256" key="1">
    <source>
        <dbReference type="SAM" id="MobiDB-lite"/>
    </source>
</evidence>
<feature type="compositionally biased region" description="Acidic residues" evidence="1">
    <location>
        <begin position="83"/>
        <end position="97"/>
    </location>
</feature>
<feature type="region of interest" description="Disordered" evidence="1">
    <location>
        <begin position="82"/>
        <end position="259"/>
    </location>
</feature>
<sequence length="259" mass="28217">MSGKSISTSTLSLRFMQNAQRAKLQAQVEAEQAKVKDDAEWSVSQEVRDAWGIGSSSSSTSAWSQTKTQKVTYEASYVPFVFGDEDEEREDGEDEADPSLGPSGIVRGRRTFNERGQEVIRKEAESNNEAEEPAEEVTGWSNPLKGKGRPASISGFRAPLPTKSKDGKKARTKTAQQLIRETAATTPVSLSSAPRSGTTDMKREPSGFMKPAGVDAPPPTSSKSGQKKRHRDRDAPTEPAESKGKKRKKKAETELTTVE</sequence>
<accession>A0A4Y9Y3S1</accession>
<organism evidence="2 3">
    <name type="scientific">Rhodofomes roseus</name>
    <dbReference type="NCBI Taxonomy" id="34475"/>
    <lineage>
        <taxon>Eukaryota</taxon>
        <taxon>Fungi</taxon>
        <taxon>Dikarya</taxon>
        <taxon>Basidiomycota</taxon>
        <taxon>Agaricomycotina</taxon>
        <taxon>Agaricomycetes</taxon>
        <taxon>Polyporales</taxon>
        <taxon>Rhodofomes</taxon>
    </lineage>
</organism>
<feature type="compositionally biased region" description="Acidic residues" evidence="1">
    <location>
        <begin position="126"/>
        <end position="135"/>
    </location>
</feature>
<dbReference type="AlphaFoldDB" id="A0A4Y9Y3S1"/>
<comment type="caution">
    <text evidence="2">The sequence shown here is derived from an EMBL/GenBank/DDBJ whole genome shotgun (WGS) entry which is preliminary data.</text>
</comment>
<dbReference type="Proteomes" id="UP000298390">
    <property type="component" value="Unassembled WGS sequence"/>
</dbReference>
<name>A0A4Y9Y3S1_9APHY</name>
<reference evidence="2 3" key="1">
    <citation type="submission" date="2019-01" db="EMBL/GenBank/DDBJ databases">
        <title>Genome sequencing of the rare red list fungi Fomitopsis rosea.</title>
        <authorList>
            <person name="Buettner E."/>
            <person name="Kellner H."/>
        </authorList>
    </citation>
    <scope>NUCLEOTIDE SEQUENCE [LARGE SCALE GENOMIC DNA]</scope>
    <source>
        <strain evidence="2 3">DSM 105464</strain>
    </source>
</reference>
<dbReference type="STRING" id="34475.A0A4Y9Y3S1"/>
<evidence type="ECO:0000313" key="2">
    <source>
        <dbReference type="EMBL" id="TFY56061.1"/>
    </source>
</evidence>
<proteinExistence type="predicted"/>
<evidence type="ECO:0000313" key="3">
    <source>
        <dbReference type="Proteomes" id="UP000298390"/>
    </source>
</evidence>
<gene>
    <name evidence="2" type="ORF">EVJ58_g7862</name>
</gene>
<dbReference type="Pfam" id="PF10175">
    <property type="entry name" value="MPP6"/>
    <property type="match status" value="1"/>
</dbReference>
<feature type="compositionally biased region" description="Polar residues" evidence="1">
    <location>
        <begin position="173"/>
        <end position="199"/>
    </location>
</feature>